<proteinExistence type="predicted"/>
<name>A0AAV4SR26_9ARAC</name>
<comment type="caution">
    <text evidence="1">The sequence shown here is derived from an EMBL/GenBank/DDBJ whole genome shotgun (WGS) entry which is preliminary data.</text>
</comment>
<reference evidence="1 2" key="1">
    <citation type="submission" date="2021-06" db="EMBL/GenBank/DDBJ databases">
        <title>Caerostris darwini draft genome.</title>
        <authorList>
            <person name="Kono N."/>
            <person name="Arakawa K."/>
        </authorList>
    </citation>
    <scope>NUCLEOTIDE SEQUENCE [LARGE SCALE GENOMIC DNA]</scope>
</reference>
<dbReference type="AlphaFoldDB" id="A0AAV4SR26"/>
<dbReference type="EMBL" id="BPLQ01008009">
    <property type="protein sequence ID" value="GIY34068.1"/>
    <property type="molecule type" value="Genomic_DNA"/>
</dbReference>
<organism evidence="1 2">
    <name type="scientific">Caerostris darwini</name>
    <dbReference type="NCBI Taxonomy" id="1538125"/>
    <lineage>
        <taxon>Eukaryota</taxon>
        <taxon>Metazoa</taxon>
        <taxon>Ecdysozoa</taxon>
        <taxon>Arthropoda</taxon>
        <taxon>Chelicerata</taxon>
        <taxon>Arachnida</taxon>
        <taxon>Araneae</taxon>
        <taxon>Araneomorphae</taxon>
        <taxon>Entelegynae</taxon>
        <taxon>Araneoidea</taxon>
        <taxon>Araneidae</taxon>
        <taxon>Caerostris</taxon>
    </lineage>
</organism>
<protein>
    <submittedName>
        <fullName evidence="1">Uncharacterized protein</fullName>
    </submittedName>
</protein>
<dbReference type="Proteomes" id="UP001054837">
    <property type="component" value="Unassembled WGS sequence"/>
</dbReference>
<evidence type="ECO:0000313" key="1">
    <source>
        <dbReference type="EMBL" id="GIY34068.1"/>
    </source>
</evidence>
<sequence length="84" mass="9441">MIKGVAGMCGLVVEDILQNVEDRPDTSTREVSRAANVLHSIVWLVLRDEGFQPLPYTESEASKQTKRRQALIPADYAPRVEFAR</sequence>
<evidence type="ECO:0000313" key="2">
    <source>
        <dbReference type="Proteomes" id="UP001054837"/>
    </source>
</evidence>
<keyword evidence="2" id="KW-1185">Reference proteome</keyword>
<accession>A0AAV4SR26</accession>
<gene>
    <name evidence="1" type="ORF">CDAR_420021</name>
</gene>